<dbReference type="GO" id="GO:0016758">
    <property type="term" value="F:hexosyltransferase activity"/>
    <property type="evidence" value="ECO:0007669"/>
    <property type="project" value="UniProtKB-ARBA"/>
</dbReference>
<keyword evidence="2" id="KW-0808">Transferase</keyword>
<dbReference type="HOGENOM" id="CLU_025996_0_7_7"/>
<evidence type="ECO:0000259" key="1">
    <source>
        <dbReference type="Pfam" id="PF00535"/>
    </source>
</evidence>
<dbReference type="STRING" id="690850.Desaf_2608"/>
<dbReference type="PANTHER" id="PTHR22916:SF3">
    <property type="entry name" value="UDP-GLCNAC:BETAGAL BETA-1,3-N-ACETYLGLUCOSAMINYLTRANSFERASE-LIKE PROTEIN 1"/>
    <property type="match status" value="1"/>
</dbReference>
<gene>
    <name evidence="2" type="ORF">Desaf_2608</name>
</gene>
<dbReference type="InterPro" id="IPR001173">
    <property type="entry name" value="Glyco_trans_2-like"/>
</dbReference>
<dbReference type="PANTHER" id="PTHR22916">
    <property type="entry name" value="GLYCOSYLTRANSFERASE"/>
    <property type="match status" value="1"/>
</dbReference>
<name>F3YZX2_DESAF</name>
<dbReference type="KEGG" id="daf:Desaf_2608"/>
<dbReference type="SUPFAM" id="SSF53448">
    <property type="entry name" value="Nucleotide-diphospho-sugar transferases"/>
    <property type="match status" value="1"/>
</dbReference>
<dbReference type="Gene3D" id="3.90.550.10">
    <property type="entry name" value="Spore Coat Polysaccharide Biosynthesis Protein SpsA, Chain A"/>
    <property type="match status" value="1"/>
</dbReference>
<dbReference type="RefSeq" id="WP_014260621.1">
    <property type="nucleotide sequence ID" value="NC_016629.1"/>
</dbReference>
<dbReference type="eggNOG" id="COG1216">
    <property type="taxonomic scope" value="Bacteria"/>
</dbReference>
<dbReference type="CDD" id="cd00761">
    <property type="entry name" value="Glyco_tranf_GTA_type"/>
    <property type="match status" value="1"/>
</dbReference>
<feature type="domain" description="Glycosyltransferase 2-like" evidence="1">
    <location>
        <begin position="4"/>
        <end position="121"/>
    </location>
</feature>
<dbReference type="AlphaFoldDB" id="F3YZX2"/>
<dbReference type="InterPro" id="IPR029044">
    <property type="entry name" value="Nucleotide-diphossugar_trans"/>
</dbReference>
<keyword evidence="3" id="KW-1185">Reference proteome</keyword>
<reference evidence="2 3" key="1">
    <citation type="journal article" date="2011" name="J. Bacteriol.">
        <title>Genome sequence of the mercury-methylating and pleomorphic Desulfovibrio africanus Strain Walvis Bay.</title>
        <authorList>
            <person name="Brown S.D."/>
            <person name="Wall J.D."/>
            <person name="Kucken A.M."/>
            <person name="Gilmour C.C."/>
            <person name="Podar M."/>
            <person name="Brandt C.C."/>
            <person name="Teshima H."/>
            <person name="Detter J.C."/>
            <person name="Han C.S."/>
            <person name="Land M.L."/>
            <person name="Lucas S."/>
            <person name="Han J."/>
            <person name="Pennacchio L."/>
            <person name="Nolan M."/>
            <person name="Pitluck S."/>
            <person name="Woyke T."/>
            <person name="Goodwin L."/>
            <person name="Palumbo A.V."/>
            <person name="Elias D.A."/>
        </authorList>
    </citation>
    <scope>NUCLEOTIDE SEQUENCE [LARGE SCALE GENOMIC DNA]</scope>
    <source>
        <strain evidence="2 3">Walvis Bay</strain>
    </source>
</reference>
<accession>F3YZX2</accession>
<sequence>MKVSCVIVSFNSEKWLHKAIASVVAQNFDLHEIIIADDGSTDSSRDIIEAWASANSRVRGILRESNLGTSANRDLAIRDCQGDFVSTLDGDDYYYPDKISSEAALVRAHGGQCVACSAFHWVDLEGRVLKIMDFEFLNALSRVDQLSGFALRAFPLPRDMLFSKKIYLESGGFDHKAALYEDWDFKLRLFRAGAIWKASNVPGLAWRRHPGGGSNTGPEDHLYWTLATLYKNRDWLEKELGRNLVKQAVVARFAPFLPA</sequence>
<dbReference type="EMBL" id="CP003221">
    <property type="protein sequence ID" value="EGJ50927.1"/>
    <property type="molecule type" value="Genomic_DNA"/>
</dbReference>
<protein>
    <submittedName>
        <fullName evidence="2">Glycosyl transferase family 2</fullName>
    </submittedName>
</protein>
<dbReference type="Proteomes" id="UP000007844">
    <property type="component" value="Chromosome"/>
</dbReference>
<proteinExistence type="predicted"/>
<organism evidence="2 3">
    <name type="scientific">Desulfocurvibacter africanus subsp. africanus str. Walvis Bay</name>
    <dbReference type="NCBI Taxonomy" id="690850"/>
    <lineage>
        <taxon>Bacteria</taxon>
        <taxon>Pseudomonadati</taxon>
        <taxon>Thermodesulfobacteriota</taxon>
        <taxon>Desulfovibrionia</taxon>
        <taxon>Desulfovibrionales</taxon>
        <taxon>Desulfovibrionaceae</taxon>
        <taxon>Desulfocurvibacter</taxon>
    </lineage>
</organism>
<evidence type="ECO:0000313" key="2">
    <source>
        <dbReference type="EMBL" id="EGJ50927.1"/>
    </source>
</evidence>
<dbReference type="Pfam" id="PF00535">
    <property type="entry name" value="Glycos_transf_2"/>
    <property type="match status" value="1"/>
</dbReference>
<evidence type="ECO:0000313" key="3">
    <source>
        <dbReference type="Proteomes" id="UP000007844"/>
    </source>
</evidence>